<organism evidence="2 3">
    <name type="scientific">Paramecium sonneborni</name>
    <dbReference type="NCBI Taxonomy" id="65129"/>
    <lineage>
        <taxon>Eukaryota</taxon>
        <taxon>Sar</taxon>
        <taxon>Alveolata</taxon>
        <taxon>Ciliophora</taxon>
        <taxon>Intramacronucleata</taxon>
        <taxon>Oligohymenophorea</taxon>
        <taxon>Peniculida</taxon>
        <taxon>Parameciidae</taxon>
        <taxon>Paramecium</taxon>
    </lineage>
</organism>
<evidence type="ECO:0000313" key="3">
    <source>
        <dbReference type="Proteomes" id="UP000692954"/>
    </source>
</evidence>
<name>A0A8S1MJF7_9CILI</name>
<sequence length="350" mass="41854">MSTQNQTFIVIDHSRPLPYGYHIDDNINKKLVISQSSELGETSVDERKPKQVLLKEYDVKSIRYANEDYSYLANLLLSRFSQQEAAIPIATQYPLFKILRGVTKKFMFNELEIIFFLHIIQEQKWRYDDQIIQDFQPYFKQDFLSSQENQNIEGFKQLLLFLICCGYTIKCFFNDPCDLEIIQITDHIQQYCQKDFKKILLDQWRQKNMNSQLKIVPRNINKLYNKLMRMPKDGKQEFQQDYNALVDQIIQISPAYHNQEEKLVKQEVQEVQLKQQPIQQQPNNFYQQIQQPYQESTFIKNSSNIFFQSSSPQIPQYQNQQFLNKQDNDPPPTLMRQSSNFMNDKLYQQQ</sequence>
<dbReference type="Proteomes" id="UP000692954">
    <property type="component" value="Unassembled WGS sequence"/>
</dbReference>
<keyword evidence="3" id="KW-1185">Reference proteome</keyword>
<comment type="caution">
    <text evidence="2">The sequence shown here is derived from an EMBL/GenBank/DDBJ whole genome shotgun (WGS) entry which is preliminary data.</text>
</comment>
<feature type="region of interest" description="Disordered" evidence="1">
    <location>
        <begin position="323"/>
        <end position="350"/>
    </location>
</feature>
<evidence type="ECO:0000256" key="1">
    <source>
        <dbReference type="SAM" id="MobiDB-lite"/>
    </source>
</evidence>
<protein>
    <submittedName>
        <fullName evidence="2">Uncharacterized protein</fullName>
    </submittedName>
</protein>
<evidence type="ECO:0000313" key="2">
    <source>
        <dbReference type="EMBL" id="CAD8080837.1"/>
    </source>
</evidence>
<accession>A0A8S1MJF7</accession>
<feature type="compositionally biased region" description="Polar residues" evidence="1">
    <location>
        <begin position="335"/>
        <end position="350"/>
    </location>
</feature>
<dbReference type="OrthoDB" id="313387at2759"/>
<dbReference type="EMBL" id="CAJJDN010000041">
    <property type="protein sequence ID" value="CAD8080837.1"/>
    <property type="molecule type" value="Genomic_DNA"/>
</dbReference>
<gene>
    <name evidence="2" type="ORF">PSON_ATCC_30995.1.T0410078</name>
</gene>
<proteinExistence type="predicted"/>
<dbReference type="AlphaFoldDB" id="A0A8S1MJF7"/>
<reference evidence="2" key="1">
    <citation type="submission" date="2021-01" db="EMBL/GenBank/DDBJ databases">
        <authorList>
            <consortium name="Genoscope - CEA"/>
            <person name="William W."/>
        </authorList>
    </citation>
    <scope>NUCLEOTIDE SEQUENCE</scope>
</reference>